<dbReference type="SMART" id="SM00388">
    <property type="entry name" value="HisKA"/>
    <property type="match status" value="1"/>
</dbReference>
<keyword evidence="5 9" id="KW-0418">Kinase</keyword>
<dbReference type="InterPro" id="IPR003661">
    <property type="entry name" value="HisK_dim/P_dom"/>
</dbReference>
<dbReference type="AlphaFoldDB" id="A0A0A2H061"/>
<feature type="transmembrane region" description="Helical" evidence="7">
    <location>
        <begin position="6"/>
        <end position="28"/>
    </location>
</feature>
<dbReference type="InterPro" id="IPR036890">
    <property type="entry name" value="HATPase_C_sf"/>
</dbReference>
<dbReference type="InterPro" id="IPR050736">
    <property type="entry name" value="Sensor_HK_Regulatory"/>
</dbReference>
<evidence type="ECO:0000256" key="6">
    <source>
        <dbReference type="ARBA" id="ARBA00023012"/>
    </source>
</evidence>
<sequence>MNKKLFYLLIVLMSLSLIGIIFVQGYWISSSVDAKREQFSFNARQALSAVVDRIENRELEDYYYPVQKMVDSIGLPDELSFEEYFYINEDLVNNEITLYSSGILQEDFKITAPGVTGEEGDSIEFKRYANRRSTQIIKRGSVDGNESSTSNRIQEFSRLLDYEKYQFSGIVSDIANRIPIHNRVTEEEISKLLTIELVERNLETDFEFGVYSNDLLTRVRSKDFKFRKSAPGYSEPIFLYDKDVSDYSLYVQFPGEKKFVISSILGMAGLSIIFTLIIVIAYSSALHQLNKQRQISQIKTDFINNMTHEFKTPIATINLALDALKNSKISSNPEKVSYYQGLIREENKRMHGQVENVLRISKLEKNELDINKERLDMHELVEDASNHILLLVEDRGGYINLHLDAERTPVLANESHFTNVLVNIMDNAVKYTPEDRAPEIDVYTENSKDSIIIKVKDKGDGMSKTVQKKVFDKFYREHTGDIHNVKGHGLGLAYAKRIVDDHQGEISVESEKGMGSTFIIKLPLISL</sequence>
<dbReference type="CDD" id="cd00082">
    <property type="entry name" value="HisKA"/>
    <property type="match status" value="1"/>
</dbReference>
<dbReference type="InterPro" id="IPR003594">
    <property type="entry name" value="HATPase_dom"/>
</dbReference>
<dbReference type="PROSITE" id="PS50109">
    <property type="entry name" value="HIS_KIN"/>
    <property type="match status" value="1"/>
</dbReference>
<dbReference type="PANTHER" id="PTHR43711:SF26">
    <property type="entry name" value="SENSOR HISTIDINE KINASE RCSC"/>
    <property type="match status" value="1"/>
</dbReference>
<keyword evidence="7" id="KW-0812">Transmembrane</keyword>
<comment type="catalytic activity">
    <reaction evidence="1">
        <text>ATP + protein L-histidine = ADP + protein N-phospho-L-histidine.</text>
        <dbReference type="EC" id="2.7.13.3"/>
    </reaction>
</comment>
<protein>
    <recommendedName>
        <fullName evidence="2">histidine kinase</fullName>
        <ecNumber evidence="2">2.7.13.3</ecNumber>
    </recommendedName>
</protein>
<dbReference type="SUPFAM" id="SSF55874">
    <property type="entry name" value="ATPase domain of HSP90 chaperone/DNA topoisomerase II/histidine kinase"/>
    <property type="match status" value="1"/>
</dbReference>
<evidence type="ECO:0000313" key="9">
    <source>
        <dbReference type="EMBL" id="KGO07966.1"/>
    </source>
</evidence>
<accession>A0A0A2H061</accession>
<keyword evidence="7" id="KW-0472">Membrane</keyword>
<evidence type="ECO:0000256" key="2">
    <source>
        <dbReference type="ARBA" id="ARBA00012438"/>
    </source>
</evidence>
<feature type="transmembrane region" description="Helical" evidence="7">
    <location>
        <begin position="259"/>
        <end position="282"/>
    </location>
</feature>
<comment type="caution">
    <text evidence="9">The sequence shown here is derived from an EMBL/GenBank/DDBJ whole genome shotgun (WGS) entry which is preliminary data.</text>
</comment>
<dbReference type="OrthoDB" id="1933776at2"/>
<dbReference type="Pfam" id="PF00512">
    <property type="entry name" value="HisKA"/>
    <property type="match status" value="1"/>
</dbReference>
<keyword evidence="6" id="KW-0902">Two-component regulatory system</keyword>
<dbReference type="GO" id="GO:0000155">
    <property type="term" value="F:phosphorelay sensor kinase activity"/>
    <property type="evidence" value="ECO:0007669"/>
    <property type="project" value="InterPro"/>
</dbReference>
<evidence type="ECO:0000256" key="1">
    <source>
        <dbReference type="ARBA" id="ARBA00000085"/>
    </source>
</evidence>
<keyword evidence="10" id="KW-1185">Reference proteome</keyword>
<gene>
    <name evidence="9" type="ORF">NV36_04840</name>
</gene>
<keyword evidence="7" id="KW-1133">Transmembrane helix</keyword>
<dbReference type="Proteomes" id="UP000030140">
    <property type="component" value="Unassembled WGS sequence"/>
</dbReference>
<dbReference type="PANTHER" id="PTHR43711">
    <property type="entry name" value="TWO-COMPONENT HISTIDINE KINASE"/>
    <property type="match status" value="1"/>
</dbReference>
<dbReference type="InterPro" id="IPR036097">
    <property type="entry name" value="HisK_dim/P_sf"/>
</dbReference>
<evidence type="ECO:0000256" key="7">
    <source>
        <dbReference type="SAM" id="Phobius"/>
    </source>
</evidence>
<reference evidence="9 10" key="1">
    <citation type="submission" date="2014-10" db="EMBL/GenBank/DDBJ databases">
        <title>Draft genome sequence of the proteorhodopsin-containing marine bacterium Dokdonia donghaensis.</title>
        <authorList>
            <person name="Gomez-Consarnau L."/>
            <person name="Gonzalez J.M."/>
            <person name="Riedel T."/>
            <person name="Jaenicke S."/>
            <person name="Wagner-Doebler I."/>
            <person name="Fuhrman J.A."/>
        </authorList>
    </citation>
    <scope>NUCLEOTIDE SEQUENCE [LARGE SCALE GENOMIC DNA]</scope>
    <source>
        <strain evidence="9 10">DSW-1</strain>
    </source>
</reference>
<evidence type="ECO:0000313" key="10">
    <source>
        <dbReference type="Proteomes" id="UP000030140"/>
    </source>
</evidence>
<name>A0A0A2H061_9FLAO</name>
<organism evidence="9 10">
    <name type="scientific">Dokdonia donghaensis DSW-1</name>
    <dbReference type="NCBI Taxonomy" id="1300343"/>
    <lineage>
        <taxon>Bacteria</taxon>
        <taxon>Pseudomonadati</taxon>
        <taxon>Bacteroidota</taxon>
        <taxon>Flavobacteriia</taxon>
        <taxon>Flavobacteriales</taxon>
        <taxon>Flavobacteriaceae</taxon>
        <taxon>Dokdonia</taxon>
    </lineage>
</organism>
<dbReference type="SUPFAM" id="SSF47384">
    <property type="entry name" value="Homodimeric domain of signal transducing histidine kinase"/>
    <property type="match status" value="1"/>
</dbReference>
<keyword evidence="3" id="KW-0597">Phosphoprotein</keyword>
<dbReference type="InterPro" id="IPR005467">
    <property type="entry name" value="His_kinase_dom"/>
</dbReference>
<dbReference type="RefSeq" id="WP_035328747.1">
    <property type="nucleotide sequence ID" value="NZ_CP015125.1"/>
</dbReference>
<proteinExistence type="predicted"/>
<dbReference type="EMBL" id="JSAQ01000001">
    <property type="protein sequence ID" value="KGO07966.1"/>
    <property type="molecule type" value="Genomic_DNA"/>
</dbReference>
<dbReference type="Pfam" id="PF02518">
    <property type="entry name" value="HATPase_c"/>
    <property type="match status" value="1"/>
</dbReference>
<evidence type="ECO:0000256" key="3">
    <source>
        <dbReference type="ARBA" id="ARBA00022553"/>
    </source>
</evidence>
<dbReference type="InterPro" id="IPR004358">
    <property type="entry name" value="Sig_transdc_His_kin-like_C"/>
</dbReference>
<feature type="domain" description="Histidine kinase" evidence="8">
    <location>
        <begin position="305"/>
        <end position="526"/>
    </location>
</feature>
<dbReference type="FunFam" id="3.30.565.10:FF:000006">
    <property type="entry name" value="Sensor histidine kinase WalK"/>
    <property type="match status" value="1"/>
</dbReference>
<dbReference type="Gene3D" id="3.30.565.10">
    <property type="entry name" value="Histidine kinase-like ATPase, C-terminal domain"/>
    <property type="match status" value="1"/>
</dbReference>
<dbReference type="Gene3D" id="1.10.287.130">
    <property type="match status" value="1"/>
</dbReference>
<dbReference type="SMART" id="SM00387">
    <property type="entry name" value="HATPase_c"/>
    <property type="match status" value="1"/>
</dbReference>
<evidence type="ECO:0000259" key="8">
    <source>
        <dbReference type="PROSITE" id="PS50109"/>
    </source>
</evidence>
<keyword evidence="4" id="KW-0808">Transferase</keyword>
<dbReference type="PRINTS" id="PR00344">
    <property type="entry name" value="BCTRLSENSOR"/>
</dbReference>
<evidence type="ECO:0000256" key="5">
    <source>
        <dbReference type="ARBA" id="ARBA00022777"/>
    </source>
</evidence>
<dbReference type="EC" id="2.7.13.3" evidence="2"/>
<evidence type="ECO:0000256" key="4">
    <source>
        <dbReference type="ARBA" id="ARBA00022679"/>
    </source>
</evidence>